<dbReference type="InterPro" id="IPR036291">
    <property type="entry name" value="NAD(P)-bd_dom_sf"/>
</dbReference>
<organism evidence="4 5">
    <name type="scientific">Hypsibius exemplaris</name>
    <name type="common">Freshwater tardigrade</name>
    <dbReference type="NCBI Taxonomy" id="2072580"/>
    <lineage>
        <taxon>Eukaryota</taxon>
        <taxon>Metazoa</taxon>
        <taxon>Ecdysozoa</taxon>
        <taxon>Tardigrada</taxon>
        <taxon>Eutardigrada</taxon>
        <taxon>Parachela</taxon>
        <taxon>Hypsibioidea</taxon>
        <taxon>Hypsibiidae</taxon>
        <taxon>Hypsibius</taxon>
    </lineage>
</organism>
<keyword evidence="2" id="KW-0560">Oxidoreductase</keyword>
<dbReference type="Pfam" id="PF00106">
    <property type="entry name" value="adh_short"/>
    <property type="match status" value="1"/>
</dbReference>
<dbReference type="EMBL" id="MTYJ01000175">
    <property type="protein sequence ID" value="OWA49869.1"/>
    <property type="molecule type" value="Genomic_DNA"/>
</dbReference>
<evidence type="ECO:0000256" key="2">
    <source>
        <dbReference type="ARBA" id="ARBA00023002"/>
    </source>
</evidence>
<evidence type="ECO:0000313" key="4">
    <source>
        <dbReference type="EMBL" id="OWA49869.1"/>
    </source>
</evidence>
<evidence type="ECO:0000313" key="5">
    <source>
        <dbReference type="Proteomes" id="UP000192578"/>
    </source>
</evidence>
<comment type="caution">
    <text evidence="4">The sequence shown here is derived from an EMBL/GenBank/DDBJ whole genome shotgun (WGS) entry which is preliminary data.</text>
</comment>
<dbReference type="PRINTS" id="PR00081">
    <property type="entry name" value="GDHRDH"/>
</dbReference>
<comment type="similarity">
    <text evidence="1 3">Belongs to the short-chain dehydrogenases/reductases (SDR) family.</text>
</comment>
<sequence length="252" mass="26623">MTGIERWKGKTALVTGASTGIGYAIAVGLLEAGVNVIGCARNPTPLEALNGKLPENAGKVTPVRSDLTKEGDILKLFTEIGNRMGHVDILINNAGTGVLGNLVDGETKGWQTMFNLNVLATTICTREYLKLMERDGIEEGHIININSIAGHANTPVNIGLNFYAGTKHMITALTKALTTELAAKKSKIRVTSLSPGMVNTPLVAEMKKDSNSGHFFQSGNGLEAKDVADAALYVLSTPSHVTVSELTIVPGN</sequence>
<accession>A0A9X6NI75</accession>
<proteinExistence type="inferred from homology"/>
<dbReference type="Gene3D" id="3.40.50.720">
    <property type="entry name" value="NAD(P)-binding Rossmann-like Domain"/>
    <property type="match status" value="1"/>
</dbReference>
<dbReference type="AlphaFoldDB" id="A0A9X6NI75"/>
<keyword evidence="5" id="KW-1185">Reference proteome</keyword>
<evidence type="ECO:0000256" key="3">
    <source>
        <dbReference type="RuleBase" id="RU000363"/>
    </source>
</evidence>
<dbReference type="InterPro" id="IPR002347">
    <property type="entry name" value="SDR_fam"/>
</dbReference>
<evidence type="ECO:0000256" key="1">
    <source>
        <dbReference type="ARBA" id="ARBA00006484"/>
    </source>
</evidence>
<dbReference type="OrthoDB" id="1933717at2759"/>
<dbReference type="GO" id="GO:0016616">
    <property type="term" value="F:oxidoreductase activity, acting on the CH-OH group of donors, NAD or NADP as acceptor"/>
    <property type="evidence" value="ECO:0007669"/>
    <property type="project" value="UniProtKB-ARBA"/>
</dbReference>
<gene>
    <name evidence="4" type="ORF">BV898_14406</name>
</gene>
<name>A0A9X6NI75_HYPEX</name>
<protein>
    <submittedName>
        <fullName evidence="4">Dehydrogenase/reductase SDR family member 11</fullName>
    </submittedName>
</protein>
<dbReference type="Proteomes" id="UP000192578">
    <property type="component" value="Unassembled WGS sequence"/>
</dbReference>
<dbReference type="PANTHER" id="PTHR43115">
    <property type="entry name" value="DEHYDROGENASE/REDUCTASE SDR FAMILY MEMBER 11"/>
    <property type="match status" value="1"/>
</dbReference>
<dbReference type="SUPFAM" id="SSF51735">
    <property type="entry name" value="NAD(P)-binding Rossmann-fold domains"/>
    <property type="match status" value="1"/>
</dbReference>
<dbReference type="PANTHER" id="PTHR43115:SF4">
    <property type="entry name" value="DEHYDROGENASE_REDUCTASE SDR FAMILY MEMBER 11"/>
    <property type="match status" value="1"/>
</dbReference>
<dbReference type="FunFam" id="3.40.50.720:FF:000047">
    <property type="entry name" value="NADP-dependent L-serine/L-allo-threonine dehydrogenase"/>
    <property type="match status" value="1"/>
</dbReference>
<reference evidence="5" key="1">
    <citation type="submission" date="2017-01" db="EMBL/GenBank/DDBJ databases">
        <title>Comparative genomics of anhydrobiosis in the tardigrade Hypsibius dujardini.</title>
        <authorList>
            <person name="Yoshida Y."/>
            <person name="Koutsovoulos G."/>
            <person name="Laetsch D."/>
            <person name="Stevens L."/>
            <person name="Kumar S."/>
            <person name="Horikawa D."/>
            <person name="Ishino K."/>
            <person name="Komine S."/>
            <person name="Tomita M."/>
            <person name="Blaxter M."/>
            <person name="Arakawa K."/>
        </authorList>
    </citation>
    <scope>NUCLEOTIDE SEQUENCE [LARGE SCALE GENOMIC DNA]</scope>
    <source>
        <strain evidence="5">Z151</strain>
    </source>
</reference>
<dbReference type="PRINTS" id="PR00080">
    <property type="entry name" value="SDRFAMILY"/>
</dbReference>